<dbReference type="EMBL" id="CM001889">
    <property type="protein sequence ID" value="EOY49162.1"/>
    <property type="molecule type" value="Genomic_DNA"/>
</dbReference>
<reference evidence="2" key="1">
    <citation type="journal article" date="2013" name="Genome Biol. Evol.">
        <title>The genome sequence of Streptomyces lividans 66 reveals a novel tRNA-dependent peptide biosynthetic system within a metal-related genomic island.</title>
        <authorList>
            <person name="Cruz-Morales P."/>
            <person name="Vijgenboom E."/>
            <person name="Iruegas-Bocardo F."/>
            <person name="Girard G."/>
            <person name="Yanez-Guerra L.A."/>
            <person name="Ramos-Aboites H.E."/>
            <person name="Pernodet J.L."/>
            <person name="Anne J."/>
            <person name="van Wezel G.P."/>
            <person name="Barona-Gomez F."/>
        </authorList>
    </citation>
    <scope>NUCLEOTIDE SEQUENCE [LARGE SCALE GENOMIC DNA]</scope>
    <source>
        <strain evidence="2">1326</strain>
    </source>
</reference>
<sequence length="69" mass="7762">MTDGAAVDVADEQIVSNQIIRGIKTLRDHLDCSVHEALDVFVARYTVLRADRPGDFTCGHDEYWTGFYS</sequence>
<evidence type="ECO:0000313" key="1">
    <source>
        <dbReference type="EMBL" id="EOY49162.1"/>
    </source>
</evidence>
<dbReference type="Proteomes" id="UP000014062">
    <property type="component" value="Chromosome"/>
</dbReference>
<name>A0A7U9DWJ8_STRLI</name>
<proteinExistence type="predicted"/>
<accession>A0A7U9DWJ8</accession>
<dbReference type="AlphaFoldDB" id="A0A7U9DWJ8"/>
<gene>
    <name evidence="1" type="ORF">SLI_4453</name>
</gene>
<evidence type="ECO:0000313" key="2">
    <source>
        <dbReference type="Proteomes" id="UP000014062"/>
    </source>
</evidence>
<protein>
    <submittedName>
        <fullName evidence="1">Uncharacterized protein</fullName>
    </submittedName>
</protein>
<dbReference type="RefSeq" id="WP_003974759.1">
    <property type="nucleotide sequence ID" value="NZ_CM001889.1"/>
</dbReference>
<organism evidence="1 2">
    <name type="scientific">Streptomyces lividans 1326</name>
    <dbReference type="NCBI Taxonomy" id="1200984"/>
    <lineage>
        <taxon>Bacteria</taxon>
        <taxon>Bacillati</taxon>
        <taxon>Actinomycetota</taxon>
        <taxon>Actinomycetes</taxon>
        <taxon>Kitasatosporales</taxon>
        <taxon>Streptomycetaceae</taxon>
        <taxon>Streptomyces</taxon>
    </lineage>
</organism>